<protein>
    <recommendedName>
        <fullName evidence="4">NR LBD domain-containing protein</fullName>
    </recommendedName>
</protein>
<evidence type="ECO:0000256" key="3">
    <source>
        <dbReference type="ARBA" id="ARBA00023170"/>
    </source>
</evidence>
<evidence type="ECO:0000313" key="5">
    <source>
        <dbReference type="EMBL" id="CAD7659946.1"/>
    </source>
</evidence>
<evidence type="ECO:0000313" key="6">
    <source>
        <dbReference type="Proteomes" id="UP000728032"/>
    </source>
</evidence>
<evidence type="ECO:0000256" key="2">
    <source>
        <dbReference type="ARBA" id="ARBA00023163"/>
    </source>
</evidence>
<dbReference type="InterPro" id="IPR000536">
    <property type="entry name" value="Nucl_hrmn_rcpt_lig-bd"/>
</dbReference>
<reference evidence="5" key="1">
    <citation type="submission" date="2020-11" db="EMBL/GenBank/DDBJ databases">
        <authorList>
            <person name="Tran Van P."/>
        </authorList>
    </citation>
    <scope>NUCLEOTIDE SEQUENCE</scope>
</reference>
<dbReference type="SUPFAM" id="SSF48508">
    <property type="entry name" value="Nuclear receptor ligand-binding domain"/>
    <property type="match status" value="1"/>
</dbReference>
<evidence type="ECO:0000259" key="4">
    <source>
        <dbReference type="PROSITE" id="PS51843"/>
    </source>
</evidence>
<proteinExistence type="predicted"/>
<dbReference type="InterPro" id="IPR035500">
    <property type="entry name" value="NHR-like_dom_sf"/>
</dbReference>
<keyword evidence="3" id="KW-0675">Receptor</keyword>
<dbReference type="EMBL" id="OC933633">
    <property type="protein sequence ID" value="CAD7659946.1"/>
    <property type="molecule type" value="Genomic_DNA"/>
</dbReference>
<keyword evidence="1" id="KW-0805">Transcription regulation</keyword>
<evidence type="ECO:0000256" key="1">
    <source>
        <dbReference type="ARBA" id="ARBA00023015"/>
    </source>
</evidence>
<dbReference type="AlphaFoldDB" id="A0A7R9MGZ4"/>
<keyword evidence="6" id="KW-1185">Reference proteome</keyword>
<dbReference type="Gene3D" id="1.10.565.10">
    <property type="entry name" value="Retinoid X Receptor"/>
    <property type="match status" value="1"/>
</dbReference>
<gene>
    <name evidence="5" type="ORF">ONB1V03_LOCUS16517</name>
</gene>
<organism evidence="5">
    <name type="scientific">Oppiella nova</name>
    <dbReference type="NCBI Taxonomy" id="334625"/>
    <lineage>
        <taxon>Eukaryota</taxon>
        <taxon>Metazoa</taxon>
        <taxon>Ecdysozoa</taxon>
        <taxon>Arthropoda</taxon>
        <taxon>Chelicerata</taxon>
        <taxon>Arachnida</taxon>
        <taxon>Acari</taxon>
        <taxon>Acariformes</taxon>
        <taxon>Sarcoptiformes</taxon>
        <taxon>Oribatida</taxon>
        <taxon>Brachypylina</taxon>
        <taxon>Oppioidea</taxon>
        <taxon>Oppiidae</taxon>
        <taxon>Oppiella</taxon>
    </lineage>
</organism>
<keyword evidence="2" id="KW-0804">Transcription</keyword>
<feature type="domain" description="NR LBD" evidence="4">
    <location>
        <begin position="1"/>
        <end position="182"/>
    </location>
</feature>
<dbReference type="Proteomes" id="UP000728032">
    <property type="component" value="Unassembled WGS sequence"/>
</dbReference>
<sequence>MEANRITELKTASDVFDFPESRHKIVVKDRQELIRIWIQRTEYSVRNAITFTKRLECFSSNICPDDQLELFKYGCLEILFLRSLPNLDPYTGISKLLPEWDRDQYLLIKCGSESPSRLQKLMIILRDIEIIGEIHVKYVQKYYTNRKYPLEYPANMKVEILVPLLVNRVKRFSEDMHTMQSQ</sequence>
<accession>A0A7R9MGZ4</accession>
<dbReference type="EMBL" id="CAJPVJ010018808">
    <property type="protein sequence ID" value="CAG2177084.1"/>
    <property type="molecule type" value="Genomic_DNA"/>
</dbReference>
<dbReference type="PROSITE" id="PS51843">
    <property type="entry name" value="NR_LBD"/>
    <property type="match status" value="1"/>
</dbReference>
<name>A0A7R9MGZ4_9ACAR</name>